<proteinExistence type="inferred from homology"/>
<dbReference type="Gene3D" id="3.90.1170.50">
    <property type="entry name" value="Aldehyde oxidase/xanthine dehydrogenase, a/b hammerhead"/>
    <property type="match status" value="1"/>
</dbReference>
<dbReference type="SMART" id="SM01008">
    <property type="entry name" value="Ald_Xan_dh_C"/>
    <property type="match status" value="1"/>
</dbReference>
<reference evidence="7" key="1">
    <citation type="submission" date="2011-12" db="EMBL/GenBank/DDBJ databases">
        <title>The complete genome of chromosome of Sulfobacillus acidophilus DSM 10332.</title>
        <authorList>
            <person name="Lucas S."/>
            <person name="Han J."/>
            <person name="Lapidus A."/>
            <person name="Bruce D."/>
            <person name="Goodwin L."/>
            <person name="Pitluck S."/>
            <person name="Peters L."/>
            <person name="Kyrpides N."/>
            <person name="Mavromatis K."/>
            <person name="Ivanova N."/>
            <person name="Mikhailova N."/>
            <person name="Chertkov O."/>
            <person name="Saunders E."/>
            <person name="Detter J.C."/>
            <person name="Tapia R."/>
            <person name="Han C."/>
            <person name="Land M."/>
            <person name="Hauser L."/>
            <person name="Markowitz V."/>
            <person name="Cheng J.-F."/>
            <person name="Hugenholtz P."/>
            <person name="Woyke T."/>
            <person name="Wu D."/>
            <person name="Pukall R."/>
            <person name="Gehrich-Schroeter G."/>
            <person name="Schneider S."/>
            <person name="Klenk H.-P."/>
            <person name="Eisen J.A."/>
        </authorList>
    </citation>
    <scope>NUCLEOTIDE SEQUENCE [LARGE SCALE GENOMIC DNA]</scope>
    <source>
        <strain evidence="7">ATCC 700253 / DSM 10332 / NAL</strain>
    </source>
</reference>
<dbReference type="CDD" id="cd00207">
    <property type="entry name" value="fer2"/>
    <property type="match status" value="1"/>
</dbReference>
<accession>G8TTL1</accession>
<dbReference type="InterPro" id="IPR037165">
    <property type="entry name" value="AldOxase/xan_DH_Mopterin-bd_sf"/>
</dbReference>
<dbReference type="Gene3D" id="3.30.365.10">
    <property type="entry name" value="Aldehyde oxidase/xanthine dehydrogenase, molybdopterin binding domain"/>
    <property type="match status" value="4"/>
</dbReference>
<dbReference type="GO" id="GO:0005506">
    <property type="term" value="F:iron ion binding"/>
    <property type="evidence" value="ECO:0007669"/>
    <property type="project" value="InterPro"/>
</dbReference>
<dbReference type="InterPro" id="IPR002888">
    <property type="entry name" value="2Fe-2S-bd"/>
</dbReference>
<feature type="domain" description="2Fe-2S ferredoxin-type" evidence="5">
    <location>
        <begin position="3"/>
        <end position="80"/>
    </location>
</feature>
<sequence>MAVEVVLNVNGMSLPVLLRDPARTLQDVLREDLGLRGTKKSCNDGYCGSCTVQLDGQAVKSCLILAVEAEGRAIRTIEGLEQAGRLDPIQQAFLEHGAAQCGMCTPGMVMSARALLDENPQPTLDDIKEAIKGNLCRCTGYVKIVDAIAAVAGVSAPKRSLERGRVALSGKRVAGHSKLRVDGRVKVTGKAQYVVDMTLPGMLYGKILRSPLPHARIVAIDTEAARRLPGVFAVITGHDLAIKPFGAFIADETGLARDKVRYVGDAVAAVAAVDEATAERAIQLIEVQYEELPFVIDPEDAMKEDAPLIHEVERNIAAHNRVVGGDVAQGFAEADYIFEDRFETTKQAHACMEPHVCIGHWDASGKITLYDSTQSTFFMRYHLSHIFDVPASKIRIVAPYLGGGFGSKSEVHAIHVCALWLSRLTGRPVKMAHDRDEEFIGSRTRHKEIIYLKTGVKKDGTITARQATVILDNGAYTSYGPGVSLTQSMLGGAVYRIPHYQYDGYVVYTNTPIGGAFRGFGSPQFTFAAESQADMIAERLEMDPLTFRLKNLTEPGDKAISGPMLTTNGAREALTKAVDAIHRTAGRTSAPGKLRGIGYAVGTHFTSGKFHPEANADFCGATVKVNEDGSVTVLAGVVEMGTGCSTTLSQIAAEELGVDLEDVTILLSDSDATPPDLGTFGSRATTLGGNAVRQACQAVKATLSREAATQLDCDPNRIVFQDKAVFDASRPERRILLADLVTGMMFRDGGGSHVMASAHFDAPCSLPDPETGVGDFAMSYSFGCHAVEVEVDPDTGKITVVQVVAATDCGNVINPVGAEGQVEGGVMQGIGYALYEDIKFAEGQPLNTRFGTYKIPTVMTVPPITAIWVETDDPRGVYGSKGLAEMGMVPTAPAIANAIYNATGVRITSLPITPEKILQGLPSAQNREVSSL</sequence>
<dbReference type="Pfam" id="PF00111">
    <property type="entry name" value="Fer2"/>
    <property type="match status" value="1"/>
</dbReference>
<dbReference type="SUPFAM" id="SSF47741">
    <property type="entry name" value="CO dehydrogenase ISP C-domain like"/>
    <property type="match status" value="1"/>
</dbReference>
<dbReference type="InterPro" id="IPR046867">
    <property type="entry name" value="AldOxase/xan_DH_MoCoBD2"/>
</dbReference>
<evidence type="ECO:0000313" key="7">
    <source>
        <dbReference type="Proteomes" id="UP000005439"/>
    </source>
</evidence>
<name>G8TTL1_SULAD</name>
<dbReference type="KEGG" id="sap:Sulac_2201"/>
<dbReference type="SUPFAM" id="SSF54292">
    <property type="entry name" value="2Fe-2S ferredoxin-like"/>
    <property type="match status" value="1"/>
</dbReference>
<reference evidence="6 7" key="2">
    <citation type="journal article" date="2012" name="Stand. Genomic Sci.">
        <title>Complete genome sequence of the moderately thermophilic mineral-sulfide-oxidizing firmicute Sulfobacillus acidophilus type strain (NAL(T)).</title>
        <authorList>
            <person name="Anderson I."/>
            <person name="Chertkov O."/>
            <person name="Chen A."/>
            <person name="Saunders E."/>
            <person name="Lapidus A."/>
            <person name="Nolan M."/>
            <person name="Lucas S."/>
            <person name="Hammon N."/>
            <person name="Deshpande S."/>
            <person name="Cheng J.F."/>
            <person name="Han C."/>
            <person name="Tapia R."/>
            <person name="Goodwin L.A."/>
            <person name="Pitluck S."/>
            <person name="Liolios K."/>
            <person name="Pagani I."/>
            <person name="Ivanova N."/>
            <person name="Mikhailova N."/>
            <person name="Pati A."/>
            <person name="Palaniappan K."/>
            <person name="Land M."/>
            <person name="Pan C."/>
            <person name="Rohde M."/>
            <person name="Pukall R."/>
            <person name="Goker M."/>
            <person name="Detter J.C."/>
            <person name="Woyke T."/>
            <person name="Bristow J."/>
            <person name="Eisen J.A."/>
            <person name="Markowitz V."/>
            <person name="Hugenholtz P."/>
            <person name="Kyrpides N.C."/>
            <person name="Klenk H.P."/>
            <person name="Mavromatis K."/>
        </authorList>
    </citation>
    <scope>NUCLEOTIDE SEQUENCE [LARGE SCALE GENOMIC DNA]</scope>
    <source>
        <strain evidence="7">ATCC 700253 / DSM 10332 / NAL</strain>
    </source>
</reference>
<dbReference type="InterPro" id="IPR000674">
    <property type="entry name" value="Ald_Oxase/Xan_DH_a/b"/>
</dbReference>
<gene>
    <name evidence="6" type="ordered locus">Sulac_2201</name>
</gene>
<dbReference type="Gene3D" id="3.10.20.30">
    <property type="match status" value="1"/>
</dbReference>
<dbReference type="Pfam" id="PF20256">
    <property type="entry name" value="MoCoBD_2"/>
    <property type="match status" value="1"/>
</dbReference>
<dbReference type="InterPro" id="IPR008274">
    <property type="entry name" value="AldOxase/xan_DH_MoCoBD1"/>
</dbReference>
<dbReference type="EMBL" id="CP003179">
    <property type="protein sequence ID" value="AEW05677.1"/>
    <property type="molecule type" value="Genomic_DNA"/>
</dbReference>
<dbReference type="PANTHER" id="PTHR11908">
    <property type="entry name" value="XANTHINE DEHYDROGENASE"/>
    <property type="match status" value="1"/>
</dbReference>
<dbReference type="Pfam" id="PF01799">
    <property type="entry name" value="Fer2_2"/>
    <property type="match status" value="1"/>
</dbReference>
<organism evidence="6 7">
    <name type="scientific">Sulfobacillus acidophilus (strain ATCC 700253 / DSM 10332 / NAL)</name>
    <dbReference type="NCBI Taxonomy" id="679936"/>
    <lineage>
        <taxon>Bacteria</taxon>
        <taxon>Bacillati</taxon>
        <taxon>Bacillota</taxon>
        <taxon>Clostridia</taxon>
        <taxon>Eubacteriales</taxon>
        <taxon>Clostridiales Family XVII. Incertae Sedis</taxon>
        <taxon>Sulfobacillus</taxon>
    </lineage>
</organism>
<dbReference type="Gene3D" id="1.10.150.120">
    <property type="entry name" value="[2Fe-2S]-binding domain"/>
    <property type="match status" value="1"/>
</dbReference>
<dbReference type="InterPro" id="IPR016208">
    <property type="entry name" value="Ald_Oxase/xanthine_DH-like"/>
</dbReference>
<keyword evidence="3 6" id="KW-0560">Oxidoreductase</keyword>
<evidence type="ECO:0000259" key="5">
    <source>
        <dbReference type="PROSITE" id="PS51085"/>
    </source>
</evidence>
<dbReference type="AlphaFoldDB" id="G8TTL1"/>
<evidence type="ECO:0000256" key="2">
    <source>
        <dbReference type="ARBA" id="ARBA00022723"/>
    </source>
</evidence>
<keyword evidence="2" id="KW-0479">Metal-binding</keyword>
<dbReference type="GO" id="GO:0051537">
    <property type="term" value="F:2 iron, 2 sulfur cluster binding"/>
    <property type="evidence" value="ECO:0007669"/>
    <property type="project" value="InterPro"/>
</dbReference>
<dbReference type="Pfam" id="PF01315">
    <property type="entry name" value="Ald_Xan_dh_C"/>
    <property type="match status" value="1"/>
</dbReference>
<dbReference type="GO" id="GO:0004854">
    <property type="term" value="F:xanthine dehydrogenase activity"/>
    <property type="evidence" value="ECO:0007669"/>
    <property type="project" value="UniProtKB-EC"/>
</dbReference>
<keyword evidence="4" id="KW-0408">Iron</keyword>
<dbReference type="InterPro" id="IPR036010">
    <property type="entry name" value="2Fe-2S_ferredoxin-like_sf"/>
</dbReference>
<dbReference type="PATRIC" id="fig|679936.5.peg.2276"/>
<keyword evidence="7" id="KW-1185">Reference proteome</keyword>
<dbReference type="Pfam" id="PF02738">
    <property type="entry name" value="MoCoBD_1"/>
    <property type="match status" value="1"/>
</dbReference>
<dbReference type="InterPro" id="IPR012675">
    <property type="entry name" value="Beta-grasp_dom_sf"/>
</dbReference>
<comment type="similarity">
    <text evidence="1">Belongs to the xanthine dehydrogenase family.</text>
</comment>
<protein>
    <submittedName>
        <fullName evidence="6">Xanthine dehydrogenase</fullName>
        <ecNumber evidence="6">1.17.1.4</ecNumber>
    </submittedName>
</protein>
<dbReference type="InterPro" id="IPR036884">
    <property type="entry name" value="2Fe-2S-bd_dom_sf"/>
</dbReference>
<evidence type="ECO:0000256" key="4">
    <source>
        <dbReference type="ARBA" id="ARBA00023004"/>
    </source>
</evidence>
<evidence type="ECO:0000256" key="1">
    <source>
        <dbReference type="ARBA" id="ARBA00006849"/>
    </source>
</evidence>
<dbReference type="PANTHER" id="PTHR11908:SF157">
    <property type="entry name" value="XANTHINE DEHYDROGENASE SUBUNIT D-RELATED"/>
    <property type="match status" value="1"/>
</dbReference>
<evidence type="ECO:0000313" key="6">
    <source>
        <dbReference type="EMBL" id="AEW05677.1"/>
    </source>
</evidence>
<dbReference type="SUPFAM" id="SSF56003">
    <property type="entry name" value="Molybdenum cofactor-binding domain"/>
    <property type="match status" value="1"/>
</dbReference>
<dbReference type="InterPro" id="IPR001041">
    <property type="entry name" value="2Fe-2S_ferredoxin-type"/>
</dbReference>
<dbReference type="InterPro" id="IPR006058">
    <property type="entry name" value="2Fe2S_fd_BS"/>
</dbReference>
<dbReference type="PROSITE" id="PS00197">
    <property type="entry name" value="2FE2S_FER_1"/>
    <property type="match status" value="1"/>
</dbReference>
<evidence type="ECO:0000256" key="3">
    <source>
        <dbReference type="ARBA" id="ARBA00023002"/>
    </source>
</evidence>
<dbReference type="InterPro" id="IPR036856">
    <property type="entry name" value="Ald_Oxase/Xan_DH_a/b_sf"/>
</dbReference>
<dbReference type="EC" id="1.17.1.4" evidence="6"/>
<dbReference type="SUPFAM" id="SSF54665">
    <property type="entry name" value="CO dehydrogenase molybdoprotein N-domain-like"/>
    <property type="match status" value="1"/>
</dbReference>
<dbReference type="Proteomes" id="UP000005439">
    <property type="component" value="Chromosome"/>
</dbReference>
<dbReference type="HOGENOM" id="CLU_001681_2_1_9"/>
<dbReference type="STRING" id="679936.Sulac_2201"/>
<dbReference type="PROSITE" id="PS51085">
    <property type="entry name" value="2FE2S_FER_2"/>
    <property type="match status" value="1"/>
</dbReference>